<dbReference type="EMBL" id="QYUK01000011">
    <property type="protein sequence ID" value="RJF90160.1"/>
    <property type="molecule type" value="Genomic_DNA"/>
</dbReference>
<organism evidence="1 2">
    <name type="scientific">Oleomonas cavernae</name>
    <dbReference type="NCBI Taxonomy" id="2320859"/>
    <lineage>
        <taxon>Bacteria</taxon>
        <taxon>Pseudomonadati</taxon>
        <taxon>Pseudomonadota</taxon>
        <taxon>Alphaproteobacteria</taxon>
        <taxon>Acetobacterales</taxon>
        <taxon>Acetobacteraceae</taxon>
        <taxon>Oleomonas</taxon>
    </lineage>
</organism>
<evidence type="ECO:0000313" key="1">
    <source>
        <dbReference type="EMBL" id="RJF90160.1"/>
    </source>
</evidence>
<dbReference type="Proteomes" id="UP000284605">
    <property type="component" value="Unassembled WGS sequence"/>
</dbReference>
<reference evidence="1 2" key="1">
    <citation type="submission" date="2018-09" db="EMBL/GenBank/DDBJ databases">
        <authorList>
            <person name="Zhu H."/>
        </authorList>
    </citation>
    <scope>NUCLEOTIDE SEQUENCE [LARGE SCALE GENOMIC DNA]</scope>
    <source>
        <strain evidence="1 2">K1W22B-8</strain>
    </source>
</reference>
<protein>
    <submittedName>
        <fullName evidence="1">Uncharacterized protein</fullName>
    </submittedName>
</protein>
<sequence length="134" mass="15266">MEAWKVYRNGETEPGRYDTLRQDLYNVRNGIGTYPPHLLDPDDEVLASVEHYFLCRGWVGNGHFPAWQVTDLVLLYDAGKMLNLTPRHNKNKPTTPLSAMQIAFQAKGIKDGETDAKVHGIDVPILPRMPPKYY</sequence>
<accession>A0A418WJJ8</accession>
<evidence type="ECO:0000313" key="2">
    <source>
        <dbReference type="Proteomes" id="UP000284605"/>
    </source>
</evidence>
<proteinExistence type="predicted"/>
<dbReference type="OrthoDB" id="9015093at2"/>
<keyword evidence="2" id="KW-1185">Reference proteome</keyword>
<comment type="caution">
    <text evidence="1">The sequence shown here is derived from an EMBL/GenBank/DDBJ whole genome shotgun (WGS) entry which is preliminary data.</text>
</comment>
<name>A0A418WJJ8_9PROT</name>
<gene>
    <name evidence="1" type="ORF">D3874_24010</name>
</gene>
<dbReference type="AlphaFoldDB" id="A0A418WJJ8"/>